<dbReference type="PROSITE" id="PS50889">
    <property type="entry name" value="S4"/>
    <property type="match status" value="1"/>
</dbReference>
<organism evidence="7 8">
    <name type="scientific">Marinithermofilum abyssi</name>
    <dbReference type="NCBI Taxonomy" id="1571185"/>
    <lineage>
        <taxon>Bacteria</taxon>
        <taxon>Bacillati</taxon>
        <taxon>Bacillota</taxon>
        <taxon>Bacilli</taxon>
        <taxon>Bacillales</taxon>
        <taxon>Thermoactinomycetaceae</taxon>
        <taxon>Marinithermofilum</taxon>
    </lineage>
</organism>
<dbReference type="InterPro" id="IPR020103">
    <property type="entry name" value="PsdUridine_synth_cat_dom_sf"/>
</dbReference>
<dbReference type="EMBL" id="BMHQ01000003">
    <property type="protein sequence ID" value="GGE10996.1"/>
    <property type="molecule type" value="Genomic_DNA"/>
</dbReference>
<dbReference type="InterPro" id="IPR006145">
    <property type="entry name" value="PsdUridine_synth_RsuA/RluA"/>
</dbReference>
<evidence type="ECO:0000256" key="3">
    <source>
        <dbReference type="ARBA" id="ARBA00023235"/>
    </source>
</evidence>
<dbReference type="SMART" id="SM00363">
    <property type="entry name" value="S4"/>
    <property type="match status" value="1"/>
</dbReference>
<reference evidence="7" key="2">
    <citation type="submission" date="2020-09" db="EMBL/GenBank/DDBJ databases">
        <authorList>
            <person name="Sun Q."/>
            <person name="Zhou Y."/>
        </authorList>
    </citation>
    <scope>NUCLEOTIDE SEQUENCE</scope>
    <source>
        <strain evidence="7">CGMCC 1.15179</strain>
    </source>
</reference>
<dbReference type="AlphaFoldDB" id="A0A8J2VGQ3"/>
<dbReference type="GO" id="GO:0000455">
    <property type="term" value="P:enzyme-directed rRNA pseudouridine synthesis"/>
    <property type="evidence" value="ECO:0007669"/>
    <property type="project" value="UniProtKB-ARBA"/>
</dbReference>
<dbReference type="PROSITE" id="PS01149">
    <property type="entry name" value="PSI_RSU"/>
    <property type="match status" value="1"/>
</dbReference>
<comment type="similarity">
    <text evidence="1 5">Belongs to the pseudouridine synthase RsuA family.</text>
</comment>
<dbReference type="CDD" id="cd00165">
    <property type="entry name" value="S4"/>
    <property type="match status" value="1"/>
</dbReference>
<evidence type="ECO:0000256" key="5">
    <source>
        <dbReference type="RuleBase" id="RU003887"/>
    </source>
</evidence>
<dbReference type="PANTHER" id="PTHR47683">
    <property type="entry name" value="PSEUDOURIDINE SYNTHASE FAMILY PROTEIN-RELATED"/>
    <property type="match status" value="1"/>
</dbReference>
<dbReference type="SUPFAM" id="SSF55120">
    <property type="entry name" value="Pseudouridine synthase"/>
    <property type="match status" value="1"/>
</dbReference>
<proteinExistence type="inferred from homology"/>
<dbReference type="Gene3D" id="3.10.290.10">
    <property type="entry name" value="RNA-binding S4 domain"/>
    <property type="match status" value="1"/>
</dbReference>
<keyword evidence="8" id="KW-1185">Reference proteome</keyword>
<evidence type="ECO:0000256" key="2">
    <source>
        <dbReference type="ARBA" id="ARBA00022884"/>
    </source>
</evidence>
<dbReference type="Pfam" id="PF01479">
    <property type="entry name" value="S4"/>
    <property type="match status" value="1"/>
</dbReference>
<evidence type="ECO:0000256" key="1">
    <source>
        <dbReference type="ARBA" id="ARBA00008348"/>
    </source>
</evidence>
<evidence type="ECO:0000313" key="7">
    <source>
        <dbReference type="EMBL" id="GGE10996.1"/>
    </source>
</evidence>
<dbReference type="FunFam" id="3.10.290.10:FF:000003">
    <property type="entry name" value="Pseudouridine synthase"/>
    <property type="match status" value="1"/>
</dbReference>
<accession>A0A8J2VGQ3</accession>
<keyword evidence="2 4" id="KW-0694">RNA-binding</keyword>
<dbReference type="InterPro" id="IPR050343">
    <property type="entry name" value="RsuA_PseudoU_synthase"/>
</dbReference>
<dbReference type="Gene3D" id="3.30.70.1560">
    <property type="entry name" value="Alpha-L RNA-binding motif"/>
    <property type="match status" value="1"/>
</dbReference>
<dbReference type="Proteomes" id="UP000625210">
    <property type="component" value="Unassembled WGS sequence"/>
</dbReference>
<dbReference type="RefSeq" id="WP_188646846.1">
    <property type="nucleotide sequence ID" value="NZ_BMHQ01000003.1"/>
</dbReference>
<dbReference type="FunFam" id="3.30.70.1560:FF:000001">
    <property type="entry name" value="Pseudouridine synthase"/>
    <property type="match status" value="1"/>
</dbReference>
<gene>
    <name evidence="7" type="primary">rluB</name>
    <name evidence="7" type="ORF">GCM10011571_10390</name>
</gene>
<comment type="caution">
    <text evidence="7">The sequence shown here is derived from an EMBL/GenBank/DDBJ whole genome shotgun (WGS) entry which is preliminary data.</text>
</comment>
<dbReference type="InterPro" id="IPR042092">
    <property type="entry name" value="PsdUridine_s_RsuA/RluB/E/F_cat"/>
</dbReference>
<evidence type="ECO:0000313" key="8">
    <source>
        <dbReference type="Proteomes" id="UP000625210"/>
    </source>
</evidence>
<evidence type="ECO:0000256" key="4">
    <source>
        <dbReference type="PROSITE-ProRule" id="PRU00182"/>
    </source>
</evidence>
<dbReference type="InterPro" id="IPR002942">
    <property type="entry name" value="S4_RNA-bd"/>
</dbReference>
<dbReference type="NCBIfam" id="TIGR00093">
    <property type="entry name" value="pseudouridine synthase"/>
    <property type="match status" value="1"/>
</dbReference>
<dbReference type="GO" id="GO:0005829">
    <property type="term" value="C:cytosol"/>
    <property type="evidence" value="ECO:0007669"/>
    <property type="project" value="UniProtKB-ARBA"/>
</dbReference>
<dbReference type="Pfam" id="PF00849">
    <property type="entry name" value="PseudoU_synth_2"/>
    <property type="match status" value="1"/>
</dbReference>
<dbReference type="EC" id="5.4.99.-" evidence="5"/>
<dbReference type="InterPro" id="IPR036986">
    <property type="entry name" value="S4_RNA-bd_sf"/>
</dbReference>
<dbReference type="PANTHER" id="PTHR47683:SF2">
    <property type="entry name" value="RNA-BINDING S4 DOMAIN-CONTAINING PROTEIN"/>
    <property type="match status" value="1"/>
</dbReference>
<keyword evidence="3 5" id="KW-0413">Isomerase</keyword>
<dbReference type="InterPro" id="IPR020094">
    <property type="entry name" value="TruA/RsuA/RluB/E/F_N"/>
</dbReference>
<reference evidence="7" key="1">
    <citation type="journal article" date="2014" name="Int. J. Syst. Evol. Microbiol.">
        <title>Complete genome sequence of Corynebacterium casei LMG S-19264T (=DSM 44701T), isolated from a smear-ripened cheese.</title>
        <authorList>
            <consortium name="US DOE Joint Genome Institute (JGI-PGF)"/>
            <person name="Walter F."/>
            <person name="Albersmeier A."/>
            <person name="Kalinowski J."/>
            <person name="Ruckert C."/>
        </authorList>
    </citation>
    <scope>NUCLEOTIDE SEQUENCE</scope>
    <source>
        <strain evidence="7">CGMCC 1.15179</strain>
    </source>
</reference>
<feature type="domain" description="RNA-binding S4" evidence="6">
    <location>
        <begin position="2"/>
        <end position="69"/>
    </location>
</feature>
<dbReference type="Gene3D" id="3.30.70.580">
    <property type="entry name" value="Pseudouridine synthase I, catalytic domain, N-terminal subdomain"/>
    <property type="match status" value="1"/>
</dbReference>
<sequence length="242" mass="27848">MERLQKVMARAGIASRRKSEEWIQQGKVRVNGQVVTELGVKVDPARDVIEVEGRRVHLEKQRVLLFYKPKRVITSLSDPQGRKTITDYIRDIPERVYPVGRLDYDTEGLLILTNDGELAHRLAHPRYEVDKCYKATVEGHPDEDKLERLRKGVPLVDGRTAPAKVRLLEQKKNTSVLELIIHEGRNRQVRRMCEAVGHPVRHLIRTRVAFLGLGALRPGAYRELTESEVARLKQLLRFPSFK</sequence>
<dbReference type="SUPFAM" id="SSF55174">
    <property type="entry name" value="Alpha-L RNA-binding motif"/>
    <property type="match status" value="1"/>
</dbReference>
<dbReference type="InterPro" id="IPR018496">
    <property type="entry name" value="PsdUridine_synth_RsuA/RluB_CS"/>
</dbReference>
<evidence type="ECO:0000259" key="6">
    <source>
        <dbReference type="SMART" id="SM00363"/>
    </source>
</evidence>
<name>A0A8J2VGQ3_9BACL</name>
<dbReference type="InterPro" id="IPR000748">
    <property type="entry name" value="PsdUridine_synth_RsuA/RluB/E/F"/>
</dbReference>
<protein>
    <recommendedName>
        <fullName evidence="5">Pseudouridine synthase</fullName>
        <ecNumber evidence="5">5.4.99.-</ecNumber>
    </recommendedName>
</protein>
<dbReference type="GO" id="GO:0120159">
    <property type="term" value="F:rRNA pseudouridine synthase activity"/>
    <property type="evidence" value="ECO:0007669"/>
    <property type="project" value="UniProtKB-ARBA"/>
</dbReference>
<dbReference type="GO" id="GO:0003723">
    <property type="term" value="F:RNA binding"/>
    <property type="evidence" value="ECO:0007669"/>
    <property type="project" value="UniProtKB-KW"/>
</dbReference>
<dbReference type="CDD" id="cd02870">
    <property type="entry name" value="PseudoU_synth_RsuA_like"/>
    <property type="match status" value="1"/>
</dbReference>